<evidence type="ECO:0000256" key="1">
    <source>
        <dbReference type="SAM" id="MobiDB-lite"/>
    </source>
</evidence>
<name>A0A2P7NUF2_9PROT</name>
<protein>
    <recommendedName>
        <fullName evidence="3">DUF5666 domain-containing protein</fullName>
    </recommendedName>
</protein>
<keyword evidence="2" id="KW-1133">Transmembrane helix</keyword>
<feature type="compositionally biased region" description="Polar residues" evidence="1">
    <location>
        <begin position="407"/>
        <end position="426"/>
    </location>
</feature>
<gene>
    <name evidence="4" type="ORF">C7H79_09775</name>
</gene>
<feature type="region of interest" description="Disordered" evidence="1">
    <location>
        <begin position="399"/>
        <end position="533"/>
    </location>
</feature>
<dbReference type="Pfam" id="PF18914">
    <property type="entry name" value="DUF5666"/>
    <property type="match status" value="4"/>
</dbReference>
<organism evidence="4 5">
    <name type="scientific">Nitrosomonas supralitoralis</name>
    <dbReference type="NCBI Taxonomy" id="2116706"/>
    <lineage>
        <taxon>Bacteria</taxon>
        <taxon>Pseudomonadati</taxon>
        <taxon>Pseudomonadota</taxon>
        <taxon>Betaproteobacteria</taxon>
        <taxon>Nitrosomonadales</taxon>
        <taxon>Nitrosomonadaceae</taxon>
        <taxon>Nitrosomonas</taxon>
    </lineage>
</organism>
<dbReference type="AlphaFoldDB" id="A0A2P7NUF2"/>
<feature type="domain" description="DUF5666" evidence="3">
    <location>
        <begin position="326"/>
        <end position="384"/>
    </location>
</feature>
<keyword evidence="5" id="KW-1185">Reference proteome</keyword>
<feature type="transmembrane region" description="Helical" evidence="2">
    <location>
        <begin position="12"/>
        <end position="32"/>
    </location>
</feature>
<evidence type="ECO:0000313" key="5">
    <source>
        <dbReference type="Proteomes" id="UP000241912"/>
    </source>
</evidence>
<sequence length="600" mass="64556">MTKNSLVALCRYGAYILGVIALMFLYSASLLAKNNCDVRASLINPLLQPQSGIGGTGVHDGGMGGTGISKGGIGGTGAPLAESGMGGTGVVDGGMGGTGAPEGGIGGTGYVAHDGGLGGTGIIGIITGFASICVNGIEVHYDSNTPVFIDGRPATVRDLTVGQVIAARAQDTGHELMARNIAVVHAAIGPISSFNSETGEMRVLDQTVHIGTSTDQNYVSNMKEGDWVQVSGHRLSNGTIVASRIETTPLHAQAQINGQVTQIDRQGFVVNGTRVQHDAKSLPTDISQGMEIEVRGQWDGTHLHAQQIQVEPMLRSIGNVEHLVIEGYIHALGGKELNVSNRIITIEPNTHLTGTAKDDLKLDQRVLISGKLGADQRITSERIEVRNILPIQIQEGNDRAFIDNSGKGRNNTNNESEVKPSQNGKNSHGHGSGHDGIKQNPSDLNRGRDRDPGNNQSPGKDSRTEHSPLIGGERRIDHSGSAGRDHIEKSSDMRDTNASDNKLIRLENPRDSVSDVRDRASDHKDGVRDTDHSDRLRDHAERYDKHLIIDRHERPDGLDFDSRDRIGDHRESIRDIDIPDRAGDHREGIRHIDVPDRIRH</sequence>
<dbReference type="OrthoDB" id="6828816at2"/>
<dbReference type="EMBL" id="PXXU01000027">
    <property type="protein sequence ID" value="PSJ17096.1"/>
    <property type="molecule type" value="Genomic_DNA"/>
</dbReference>
<reference evidence="4 5" key="1">
    <citation type="submission" date="2018-03" db="EMBL/GenBank/DDBJ databases">
        <title>Draft genome of Nitrosomonas supralitoralis APG5.</title>
        <authorList>
            <person name="Urakawa H."/>
            <person name="Lopez J.V."/>
        </authorList>
    </citation>
    <scope>NUCLEOTIDE SEQUENCE [LARGE SCALE GENOMIC DNA]</scope>
    <source>
        <strain evidence="4 5">APG5</strain>
    </source>
</reference>
<feature type="domain" description="DUF5666" evidence="3">
    <location>
        <begin position="189"/>
        <end position="246"/>
    </location>
</feature>
<comment type="caution">
    <text evidence="4">The sequence shown here is derived from an EMBL/GenBank/DDBJ whole genome shotgun (WGS) entry which is preliminary data.</text>
</comment>
<feature type="region of interest" description="Disordered" evidence="1">
    <location>
        <begin position="580"/>
        <end position="600"/>
    </location>
</feature>
<evidence type="ECO:0000313" key="4">
    <source>
        <dbReference type="EMBL" id="PSJ17096.1"/>
    </source>
</evidence>
<feature type="domain" description="DUF5666" evidence="3">
    <location>
        <begin position="125"/>
        <end position="181"/>
    </location>
</feature>
<feature type="compositionally biased region" description="Basic and acidic residues" evidence="1">
    <location>
        <begin position="460"/>
        <end position="533"/>
    </location>
</feature>
<evidence type="ECO:0000256" key="2">
    <source>
        <dbReference type="SAM" id="Phobius"/>
    </source>
</evidence>
<dbReference type="InterPro" id="IPR043724">
    <property type="entry name" value="DUF5666"/>
</dbReference>
<keyword evidence="2" id="KW-0812">Transmembrane</keyword>
<feature type="domain" description="DUF5666" evidence="3">
    <location>
        <begin position="258"/>
        <end position="308"/>
    </location>
</feature>
<keyword evidence="2" id="KW-0472">Membrane</keyword>
<proteinExistence type="predicted"/>
<dbReference type="Proteomes" id="UP000241912">
    <property type="component" value="Unassembled WGS sequence"/>
</dbReference>
<evidence type="ECO:0000259" key="3">
    <source>
        <dbReference type="Pfam" id="PF18914"/>
    </source>
</evidence>
<dbReference type="RefSeq" id="WP_106707097.1">
    <property type="nucleotide sequence ID" value="NZ_PXXU01000027.1"/>
</dbReference>
<accession>A0A2P7NUF2</accession>